<keyword evidence="4" id="KW-1185">Reference proteome</keyword>
<dbReference type="STRING" id="135826.KP77_11170"/>
<organism evidence="3 4">
    <name type="scientific">Jeotgalibacillus alimentarius</name>
    <dbReference type="NCBI Taxonomy" id="135826"/>
    <lineage>
        <taxon>Bacteria</taxon>
        <taxon>Bacillati</taxon>
        <taxon>Bacillota</taxon>
        <taxon>Bacilli</taxon>
        <taxon>Bacillales</taxon>
        <taxon>Caryophanaceae</taxon>
        <taxon>Jeotgalibacillus</taxon>
    </lineage>
</organism>
<evidence type="ECO:0000259" key="2">
    <source>
        <dbReference type="PROSITE" id="PS50943"/>
    </source>
</evidence>
<evidence type="ECO:0000313" key="4">
    <source>
        <dbReference type="Proteomes" id="UP000031950"/>
    </source>
</evidence>
<dbReference type="Pfam" id="PF01381">
    <property type="entry name" value="HTH_3"/>
    <property type="match status" value="1"/>
</dbReference>
<evidence type="ECO:0000313" key="3">
    <source>
        <dbReference type="EMBL" id="KIL51605.1"/>
    </source>
</evidence>
<dbReference type="GO" id="GO:0003677">
    <property type="term" value="F:DNA binding"/>
    <property type="evidence" value="ECO:0007669"/>
    <property type="project" value="InterPro"/>
</dbReference>
<dbReference type="OrthoDB" id="278386at2"/>
<comment type="caution">
    <text evidence="3">The sequence shown here is derived from an EMBL/GenBank/DDBJ whole genome shotgun (WGS) entry which is preliminary data.</text>
</comment>
<sequence>MIKTESAYKKALEKLQEDKDFIQKQRKVLADMELTNEQVDKALQPAITFHEQLREEVIYYERIKRGEFEPIINFYNLGKSLIAYRIYLGLSQQELADRLGVSASQVSRDERNEYYGATLERLQQVMEAMKMIAKTEIQSENLLLA</sequence>
<feature type="coiled-coil region" evidence="1">
    <location>
        <begin position="5"/>
        <end position="32"/>
    </location>
</feature>
<evidence type="ECO:0000256" key="1">
    <source>
        <dbReference type="SAM" id="Coils"/>
    </source>
</evidence>
<dbReference type="EMBL" id="JXRQ01000015">
    <property type="protein sequence ID" value="KIL51605.1"/>
    <property type="molecule type" value="Genomic_DNA"/>
</dbReference>
<accession>A0A0C2RMY1</accession>
<protein>
    <recommendedName>
        <fullName evidence="2">HTH cro/C1-type domain-containing protein</fullName>
    </recommendedName>
</protein>
<name>A0A0C2RMY1_9BACL</name>
<dbReference type="InterPro" id="IPR010982">
    <property type="entry name" value="Lambda_DNA-bd_dom_sf"/>
</dbReference>
<keyword evidence="1" id="KW-0175">Coiled coil</keyword>
<dbReference type="Proteomes" id="UP000031950">
    <property type="component" value="Unassembled WGS sequence"/>
</dbReference>
<feature type="domain" description="HTH cro/C1-type" evidence="2">
    <location>
        <begin position="81"/>
        <end position="137"/>
    </location>
</feature>
<proteinExistence type="predicted"/>
<dbReference type="PATRIC" id="fig|135826.4.peg.1112"/>
<dbReference type="InterPro" id="IPR001387">
    <property type="entry name" value="Cro/C1-type_HTH"/>
</dbReference>
<gene>
    <name evidence="3" type="ORF">KP77_11170</name>
</gene>
<dbReference type="AlphaFoldDB" id="A0A0C2RMY1"/>
<dbReference type="Gene3D" id="1.10.260.40">
    <property type="entry name" value="lambda repressor-like DNA-binding domains"/>
    <property type="match status" value="1"/>
</dbReference>
<dbReference type="PROSITE" id="PS50943">
    <property type="entry name" value="HTH_CROC1"/>
    <property type="match status" value="1"/>
</dbReference>
<dbReference type="RefSeq" id="WP_041121703.1">
    <property type="nucleotide sequence ID" value="NZ_JXRQ01000015.1"/>
</dbReference>
<dbReference type="CDD" id="cd00093">
    <property type="entry name" value="HTH_XRE"/>
    <property type="match status" value="1"/>
</dbReference>
<dbReference type="SUPFAM" id="SSF47413">
    <property type="entry name" value="lambda repressor-like DNA-binding domains"/>
    <property type="match status" value="1"/>
</dbReference>
<reference evidence="3 4" key="1">
    <citation type="submission" date="2015-01" db="EMBL/GenBank/DDBJ databases">
        <title>Genome sequence of Jeotgalibacillus alimentarius.</title>
        <authorList>
            <person name="Goh K.M."/>
            <person name="Chan K.-G."/>
            <person name="Yaakop A.S."/>
            <person name="Ee R."/>
            <person name="Gan H.M."/>
            <person name="Chan C.S."/>
        </authorList>
    </citation>
    <scope>NUCLEOTIDE SEQUENCE [LARGE SCALE GENOMIC DNA]</scope>
    <source>
        <strain evidence="3 4">YKJ-13</strain>
    </source>
</reference>